<dbReference type="GeneID" id="34759631"/>
<proteinExistence type="predicted"/>
<reference evidence="2" key="1">
    <citation type="submission" date="2011-12" db="EMBL/GenBank/DDBJ databases">
        <title>Complete sequence of Tannerella forsythia ATCC 43037.</title>
        <authorList>
            <person name="Dewhirst F."/>
            <person name="Tanner A."/>
            <person name="Izard J."/>
            <person name="Brinkac L."/>
            <person name="Durkin A.S."/>
            <person name="Hostetler J."/>
            <person name="Shetty J."/>
            <person name="Torralba M."/>
            <person name="Gill S."/>
            <person name="Nelson K."/>
        </authorList>
    </citation>
    <scope>NUCLEOTIDE SEQUENCE [LARGE SCALE GENOMIC DNA]</scope>
    <source>
        <strain evidence="2">ATCC 43037 / JCM 10827 / CCUG 33226 / KCTC 5666 / FDC 338</strain>
    </source>
</reference>
<keyword evidence="2" id="KW-1185">Reference proteome</keyword>
<protein>
    <submittedName>
        <fullName evidence="1">Uncharacterized protein</fullName>
    </submittedName>
</protein>
<dbReference type="KEGG" id="tfo:BFO_2821"/>
<gene>
    <name evidence="1" type="ordered locus">BFO_2821</name>
</gene>
<dbReference type="Proteomes" id="UP000005436">
    <property type="component" value="Chromosome"/>
</dbReference>
<evidence type="ECO:0000313" key="2">
    <source>
        <dbReference type="Proteomes" id="UP000005436"/>
    </source>
</evidence>
<dbReference type="EMBL" id="CP003191">
    <property type="protein sequence ID" value="AEW21874.1"/>
    <property type="molecule type" value="Genomic_DNA"/>
</dbReference>
<dbReference type="HOGENOM" id="CLU_2412169_0_0_10"/>
<dbReference type="RefSeq" id="WP_014225941.1">
    <property type="nucleotide sequence ID" value="NC_016610.1"/>
</dbReference>
<name>G8UNA1_TANFA</name>
<dbReference type="AlphaFoldDB" id="G8UNA1"/>
<accession>G8UNA1</accession>
<organism evidence="1 2">
    <name type="scientific">Tannerella forsythia (strain ATCC 43037 / JCM 10827 / CCUG 21028 A / KCTC 5666 / FDC 338)</name>
    <name type="common">Bacteroides forsythus</name>
    <dbReference type="NCBI Taxonomy" id="203275"/>
    <lineage>
        <taxon>Bacteria</taxon>
        <taxon>Pseudomonadati</taxon>
        <taxon>Bacteroidota</taxon>
        <taxon>Bacteroidia</taxon>
        <taxon>Bacteroidales</taxon>
        <taxon>Tannerellaceae</taxon>
        <taxon>Tannerella</taxon>
    </lineage>
</organism>
<evidence type="ECO:0000313" key="1">
    <source>
        <dbReference type="EMBL" id="AEW21874.1"/>
    </source>
</evidence>
<dbReference type="PATRIC" id="fig|203275.8.peg.2417"/>
<sequence>MIQYMKQYLDYAHHAFRLHLAIRMADIKQKAYNRRYFVMPIEISNGKGKLVSVSRKEAVKLRRMKWLCPVLKKVDSCFVLIVSFFFHDLRHF</sequence>